<proteinExistence type="predicted"/>
<organism evidence="1 2">
    <name type="scientific">Aminithiophilus ramosus</name>
    <dbReference type="NCBI Taxonomy" id="3029084"/>
    <lineage>
        <taxon>Bacteria</taxon>
        <taxon>Thermotogati</taxon>
        <taxon>Synergistota</taxon>
        <taxon>Synergistia</taxon>
        <taxon>Synergistales</taxon>
        <taxon>Aminithiophilaceae</taxon>
        <taxon>Aminithiophilus</taxon>
    </lineage>
</organism>
<dbReference type="Proteomes" id="UP000671879">
    <property type="component" value="Chromosome"/>
</dbReference>
<accession>A0A9Q7AHS5</accession>
<evidence type="ECO:0000313" key="1">
    <source>
        <dbReference type="EMBL" id="QTX33214.1"/>
    </source>
</evidence>
<dbReference type="RefSeq" id="WP_274374493.1">
    <property type="nucleotide sequence ID" value="NZ_CP072943.1"/>
</dbReference>
<name>A0A9Q7AHS5_9BACT</name>
<dbReference type="KEGG" id="aram:KAR29_04785"/>
<reference evidence="2" key="1">
    <citation type="submission" date="2021-04" db="EMBL/GenBank/DDBJ databases">
        <title>A novel Synergistetes isolate from a pyrite-forming mixed culture.</title>
        <authorList>
            <person name="Bunk B."/>
            <person name="Sproer C."/>
            <person name="Spring S."/>
            <person name="Pester M."/>
        </authorList>
    </citation>
    <scope>NUCLEOTIDE SEQUENCE [LARGE SCALE GENOMIC DNA]</scope>
    <source>
        <strain evidence="2">J.5.4.2-T.3.5.2</strain>
    </source>
</reference>
<keyword evidence="2" id="KW-1185">Reference proteome</keyword>
<dbReference type="EMBL" id="CP072943">
    <property type="protein sequence ID" value="QTX33214.1"/>
    <property type="molecule type" value="Genomic_DNA"/>
</dbReference>
<dbReference type="AlphaFoldDB" id="A0A9Q7AHS5"/>
<evidence type="ECO:0000313" key="2">
    <source>
        <dbReference type="Proteomes" id="UP000671879"/>
    </source>
</evidence>
<gene>
    <name evidence="1" type="ORF">KAR29_04785</name>
</gene>
<sequence length="102" mass="11481">MTFRDGVEADVDHIFLGGLARKIVYEGREIPAIDGELIDRERRNGRELAETVTLLVRPKDVPEPEAADEVRFGGRILRVERFVIEGALVRLELVGNEAPVWS</sequence>
<protein>
    <submittedName>
        <fullName evidence="1">Uncharacterized protein</fullName>
    </submittedName>
</protein>